<dbReference type="PROSITE" id="PS51257">
    <property type="entry name" value="PROKAR_LIPOPROTEIN"/>
    <property type="match status" value="1"/>
</dbReference>
<evidence type="ECO:0000256" key="1">
    <source>
        <dbReference type="SAM" id="MobiDB-lite"/>
    </source>
</evidence>
<evidence type="ECO:0000313" key="2">
    <source>
        <dbReference type="EMBL" id="KAJ1364530.1"/>
    </source>
</evidence>
<name>A0AAD5MTS4_PARTN</name>
<accession>A0AAD5MTS4</accession>
<gene>
    <name evidence="2" type="ORF">KIN20_024651</name>
</gene>
<dbReference type="EMBL" id="JAHQIW010004999">
    <property type="protein sequence ID" value="KAJ1364530.1"/>
    <property type="molecule type" value="Genomic_DNA"/>
</dbReference>
<dbReference type="Proteomes" id="UP001196413">
    <property type="component" value="Unassembled WGS sequence"/>
</dbReference>
<sequence length="63" mass="7214">MPKPIFAGTKRSPTVTSSSISTMSCRKVPPQPTVCRRSFQEMMATPFPFDHYMCMTFAPLYYE</sequence>
<reference evidence="2" key="1">
    <citation type="submission" date="2021-06" db="EMBL/GenBank/DDBJ databases">
        <title>Parelaphostrongylus tenuis whole genome reference sequence.</title>
        <authorList>
            <person name="Garwood T.J."/>
            <person name="Larsen P.A."/>
            <person name="Fountain-Jones N.M."/>
            <person name="Garbe J.R."/>
            <person name="Macchietto M.G."/>
            <person name="Kania S.A."/>
            <person name="Gerhold R.W."/>
            <person name="Richards J.E."/>
            <person name="Wolf T.M."/>
        </authorList>
    </citation>
    <scope>NUCLEOTIDE SEQUENCE</scope>
    <source>
        <strain evidence="2">MNPRO001-30</strain>
        <tissue evidence="2">Meninges</tissue>
    </source>
</reference>
<protein>
    <submittedName>
        <fullName evidence="2">Uncharacterized protein</fullName>
    </submittedName>
</protein>
<feature type="compositionally biased region" description="Polar residues" evidence="1">
    <location>
        <begin position="11"/>
        <end position="24"/>
    </location>
</feature>
<dbReference type="AlphaFoldDB" id="A0AAD5MTS4"/>
<organism evidence="2 3">
    <name type="scientific">Parelaphostrongylus tenuis</name>
    <name type="common">Meningeal worm</name>
    <dbReference type="NCBI Taxonomy" id="148309"/>
    <lineage>
        <taxon>Eukaryota</taxon>
        <taxon>Metazoa</taxon>
        <taxon>Ecdysozoa</taxon>
        <taxon>Nematoda</taxon>
        <taxon>Chromadorea</taxon>
        <taxon>Rhabditida</taxon>
        <taxon>Rhabditina</taxon>
        <taxon>Rhabditomorpha</taxon>
        <taxon>Strongyloidea</taxon>
        <taxon>Metastrongylidae</taxon>
        <taxon>Parelaphostrongylus</taxon>
    </lineage>
</organism>
<comment type="caution">
    <text evidence="2">The sequence shown here is derived from an EMBL/GenBank/DDBJ whole genome shotgun (WGS) entry which is preliminary data.</text>
</comment>
<feature type="region of interest" description="Disordered" evidence="1">
    <location>
        <begin position="1"/>
        <end position="24"/>
    </location>
</feature>
<proteinExistence type="predicted"/>
<evidence type="ECO:0000313" key="3">
    <source>
        <dbReference type="Proteomes" id="UP001196413"/>
    </source>
</evidence>
<keyword evidence="3" id="KW-1185">Reference proteome</keyword>